<sequence>MKELPETVGYCGLVCGVCFDLGPPGCDCRTAPKPQEADCYQRNCCLKRGLDGCWECGDFPCDKGYFGEKHGGWRALCVASVQYVRDHGLEALAELVVRRHGSRMDHSLYMHKTPEEALQILQGAGPAAANRGSAPRGGDDP</sequence>
<comment type="caution">
    <text evidence="1">The sequence shown here is derived from an EMBL/GenBank/DDBJ whole genome shotgun (WGS) entry which is preliminary data.</text>
</comment>
<protein>
    <recommendedName>
        <fullName evidence="2">DUF3795 domain-containing protein</fullName>
    </recommendedName>
</protein>
<proteinExistence type="predicted"/>
<gene>
    <name evidence="1" type="ORF">S01H1_20175</name>
</gene>
<reference evidence="1" key="1">
    <citation type="journal article" date="2014" name="Front. Microbiol.">
        <title>High frequency of phylogenetically diverse reductive dehalogenase-homologous genes in deep subseafloor sedimentary metagenomes.</title>
        <authorList>
            <person name="Kawai M."/>
            <person name="Futagami T."/>
            <person name="Toyoda A."/>
            <person name="Takaki Y."/>
            <person name="Nishi S."/>
            <person name="Hori S."/>
            <person name="Arai W."/>
            <person name="Tsubouchi T."/>
            <person name="Morono Y."/>
            <person name="Uchiyama I."/>
            <person name="Ito T."/>
            <person name="Fujiyama A."/>
            <person name="Inagaki F."/>
            <person name="Takami H."/>
        </authorList>
    </citation>
    <scope>NUCLEOTIDE SEQUENCE</scope>
    <source>
        <strain evidence="1">Expedition CK06-06</strain>
    </source>
</reference>
<name>X0VEI2_9ZZZZ</name>
<accession>X0VEI2</accession>
<evidence type="ECO:0008006" key="2">
    <source>
        <dbReference type="Google" id="ProtNLM"/>
    </source>
</evidence>
<dbReference type="EMBL" id="BARS01011000">
    <property type="protein sequence ID" value="GAF98940.1"/>
    <property type="molecule type" value="Genomic_DNA"/>
</dbReference>
<organism evidence="1">
    <name type="scientific">marine sediment metagenome</name>
    <dbReference type="NCBI Taxonomy" id="412755"/>
    <lineage>
        <taxon>unclassified sequences</taxon>
        <taxon>metagenomes</taxon>
        <taxon>ecological metagenomes</taxon>
    </lineage>
</organism>
<evidence type="ECO:0000313" key="1">
    <source>
        <dbReference type="EMBL" id="GAF98940.1"/>
    </source>
</evidence>
<dbReference type="AlphaFoldDB" id="X0VEI2"/>